<organism evidence="3 4">
    <name type="scientific">Chrysochromulina tobinii</name>
    <dbReference type="NCBI Taxonomy" id="1460289"/>
    <lineage>
        <taxon>Eukaryota</taxon>
        <taxon>Haptista</taxon>
        <taxon>Haptophyta</taxon>
        <taxon>Prymnesiophyceae</taxon>
        <taxon>Prymnesiales</taxon>
        <taxon>Chrysochromulinaceae</taxon>
        <taxon>Chrysochromulina</taxon>
    </lineage>
</organism>
<feature type="domain" description="Peptidase C1A papain C-terminal" evidence="2">
    <location>
        <begin position="46"/>
        <end position="297"/>
    </location>
</feature>
<comment type="similarity">
    <text evidence="1">Belongs to the peptidase C1 family.</text>
</comment>
<gene>
    <name evidence="3" type="ORF">Ctob_000707</name>
</gene>
<dbReference type="PRINTS" id="PR00705">
    <property type="entry name" value="PAPAIN"/>
</dbReference>
<proteinExistence type="inferred from homology"/>
<dbReference type="AlphaFoldDB" id="A0A0M0J678"/>
<dbReference type="PANTHER" id="PTHR12411">
    <property type="entry name" value="CYSTEINE PROTEASE FAMILY C1-RELATED"/>
    <property type="match status" value="1"/>
</dbReference>
<dbReference type="OrthoDB" id="190265at2759"/>
<reference evidence="4" key="1">
    <citation type="journal article" date="2015" name="PLoS Genet.">
        <title>Genome Sequence and Transcriptome Analyses of Chrysochromulina tobin: Metabolic Tools for Enhanced Algal Fitness in the Prominent Order Prymnesiales (Haptophyceae).</title>
        <authorList>
            <person name="Hovde B.T."/>
            <person name="Deodato C.R."/>
            <person name="Hunsperger H.M."/>
            <person name="Ryken S.A."/>
            <person name="Yost W."/>
            <person name="Jha R.K."/>
            <person name="Patterson J."/>
            <person name="Monnat R.J. Jr."/>
            <person name="Barlow S.B."/>
            <person name="Starkenburg S.R."/>
            <person name="Cattolico R.A."/>
        </authorList>
    </citation>
    <scope>NUCLEOTIDE SEQUENCE</scope>
    <source>
        <strain evidence="4">CCMP291</strain>
    </source>
</reference>
<evidence type="ECO:0000256" key="1">
    <source>
        <dbReference type="ARBA" id="ARBA00008455"/>
    </source>
</evidence>
<dbReference type="Proteomes" id="UP000037460">
    <property type="component" value="Unassembled WGS sequence"/>
</dbReference>
<keyword evidence="4" id="KW-1185">Reference proteome</keyword>
<accession>A0A0M0J678</accession>
<comment type="caution">
    <text evidence="3">The sequence shown here is derived from an EMBL/GenBank/DDBJ whole genome shotgun (WGS) entry which is preliminary data.</text>
</comment>
<dbReference type="SUPFAM" id="SSF54001">
    <property type="entry name" value="Cysteine proteinases"/>
    <property type="match status" value="1"/>
</dbReference>
<name>A0A0M0J678_9EUKA</name>
<dbReference type="InterPro" id="IPR013128">
    <property type="entry name" value="Peptidase_C1A"/>
</dbReference>
<sequence>MLYCIATAALSIFQLNPVVRNDARWAAMDAGLTGNATIRMRSSESLPASFTWANKDGVNYLSTVRNQHIPVYCGSCWAMGSTSALTDRWNILNGVGALPQHMLSVQMVVSCGNDKVGCGSCHGGDDSGVYELAKQYGIPHESCSNYMATNTQCNEDAAVTTTNKPSCYTCSPGSGCTKIENYNKMFISAYGSARGYDAMKSEIYDRGPISCGVDATDKMEKYTGGVFSEDGAHATNHIISVVGWGVDNSTKDEYWWVRNSWGEPWGEHGYMRIVTSKNTGPAGTGNNNIEKQCGYGVVDRFAPQ</sequence>
<dbReference type="InterPro" id="IPR000668">
    <property type="entry name" value="Peptidase_C1A_C"/>
</dbReference>
<dbReference type="GO" id="GO:0006508">
    <property type="term" value="P:proteolysis"/>
    <property type="evidence" value="ECO:0007669"/>
    <property type="project" value="InterPro"/>
</dbReference>
<dbReference type="Gene3D" id="3.90.70.10">
    <property type="entry name" value="Cysteine proteinases"/>
    <property type="match status" value="1"/>
</dbReference>
<dbReference type="InterPro" id="IPR038765">
    <property type="entry name" value="Papain-like_cys_pep_sf"/>
</dbReference>
<dbReference type="EMBL" id="JWZX01003321">
    <property type="protein sequence ID" value="KOO21945.1"/>
    <property type="molecule type" value="Genomic_DNA"/>
</dbReference>
<protein>
    <submittedName>
        <fullName evidence="3">Cathepsin z-like protein</fullName>
    </submittedName>
</protein>
<dbReference type="Pfam" id="PF00112">
    <property type="entry name" value="Peptidase_C1"/>
    <property type="match status" value="1"/>
</dbReference>
<evidence type="ECO:0000259" key="2">
    <source>
        <dbReference type="SMART" id="SM00645"/>
    </source>
</evidence>
<evidence type="ECO:0000313" key="4">
    <source>
        <dbReference type="Proteomes" id="UP000037460"/>
    </source>
</evidence>
<dbReference type="GO" id="GO:0008234">
    <property type="term" value="F:cysteine-type peptidase activity"/>
    <property type="evidence" value="ECO:0007669"/>
    <property type="project" value="InterPro"/>
</dbReference>
<dbReference type="SMART" id="SM00645">
    <property type="entry name" value="Pept_C1"/>
    <property type="match status" value="1"/>
</dbReference>
<evidence type="ECO:0000313" key="3">
    <source>
        <dbReference type="EMBL" id="KOO21945.1"/>
    </source>
</evidence>